<reference evidence="1 2" key="2">
    <citation type="journal article" date="2022" name="Mol. Ecol. Resour.">
        <title>The genomes of chicory, endive, great burdock and yacon provide insights into Asteraceae paleo-polyploidization history and plant inulin production.</title>
        <authorList>
            <person name="Fan W."/>
            <person name="Wang S."/>
            <person name="Wang H."/>
            <person name="Wang A."/>
            <person name="Jiang F."/>
            <person name="Liu H."/>
            <person name="Zhao H."/>
            <person name="Xu D."/>
            <person name="Zhang Y."/>
        </authorList>
    </citation>
    <scope>NUCLEOTIDE SEQUENCE [LARGE SCALE GENOMIC DNA]</scope>
    <source>
        <strain evidence="2">cv. Yunnan</strain>
        <tissue evidence="1">Leaves</tissue>
    </source>
</reference>
<dbReference type="EMBL" id="CM042040">
    <property type="protein sequence ID" value="KAI3717319.1"/>
    <property type="molecule type" value="Genomic_DNA"/>
</dbReference>
<keyword evidence="2" id="KW-1185">Reference proteome</keyword>
<accession>A0ACB9B4M6</accession>
<evidence type="ECO:0000313" key="1">
    <source>
        <dbReference type="EMBL" id="KAI3717319.1"/>
    </source>
</evidence>
<name>A0ACB9B4M6_9ASTR</name>
<sequence length="262" mass="29637">MTRKKVKLAFIMNDSARKATFKKRKKGLMKKVNELSTLCGIDACAIIYSPYEAQPEVWPNNIGVQRVLAQFKRMPEMEQSKKMVNQESFIRQRITKANEHLKKQIKENREKEMTEVMYQCLTGKGSIANLILPDLNDLGGLVDQTIKDISRRIESLKKAAASKSVAAPPPPPLSPRPQQVTVGGSGSNSTNHDMMTRGLMMHTLEKRPVVDNMSGMGGMQRTQWFTDWMNNPSEQNLGLGPGYEMPQFVDNTNLVWPNHFFP</sequence>
<evidence type="ECO:0000313" key="2">
    <source>
        <dbReference type="Proteomes" id="UP001056120"/>
    </source>
</evidence>
<dbReference type="Proteomes" id="UP001056120">
    <property type="component" value="Linkage Group LG23"/>
</dbReference>
<organism evidence="1 2">
    <name type="scientific">Smallanthus sonchifolius</name>
    <dbReference type="NCBI Taxonomy" id="185202"/>
    <lineage>
        <taxon>Eukaryota</taxon>
        <taxon>Viridiplantae</taxon>
        <taxon>Streptophyta</taxon>
        <taxon>Embryophyta</taxon>
        <taxon>Tracheophyta</taxon>
        <taxon>Spermatophyta</taxon>
        <taxon>Magnoliopsida</taxon>
        <taxon>eudicotyledons</taxon>
        <taxon>Gunneridae</taxon>
        <taxon>Pentapetalae</taxon>
        <taxon>asterids</taxon>
        <taxon>campanulids</taxon>
        <taxon>Asterales</taxon>
        <taxon>Asteraceae</taxon>
        <taxon>Asteroideae</taxon>
        <taxon>Heliantheae alliance</taxon>
        <taxon>Millerieae</taxon>
        <taxon>Smallanthus</taxon>
    </lineage>
</organism>
<gene>
    <name evidence="1" type="ORF">L1987_68868</name>
</gene>
<proteinExistence type="predicted"/>
<comment type="caution">
    <text evidence="1">The sequence shown here is derived from an EMBL/GenBank/DDBJ whole genome shotgun (WGS) entry which is preliminary data.</text>
</comment>
<protein>
    <submittedName>
        <fullName evidence="1">Uncharacterized protein</fullName>
    </submittedName>
</protein>
<reference evidence="2" key="1">
    <citation type="journal article" date="2022" name="Mol. Ecol. Resour.">
        <title>The genomes of chicory, endive, great burdock and yacon provide insights into Asteraceae palaeo-polyploidization history and plant inulin production.</title>
        <authorList>
            <person name="Fan W."/>
            <person name="Wang S."/>
            <person name="Wang H."/>
            <person name="Wang A."/>
            <person name="Jiang F."/>
            <person name="Liu H."/>
            <person name="Zhao H."/>
            <person name="Xu D."/>
            <person name="Zhang Y."/>
        </authorList>
    </citation>
    <scope>NUCLEOTIDE SEQUENCE [LARGE SCALE GENOMIC DNA]</scope>
    <source>
        <strain evidence="2">cv. Yunnan</strain>
    </source>
</reference>